<dbReference type="PANTHER" id="PTHR11487:SF0">
    <property type="entry name" value="S-ACYL FATTY ACID SYNTHASE THIOESTERASE, MEDIUM CHAIN"/>
    <property type="match status" value="1"/>
</dbReference>
<sequence>MTTSESPARSTTWLRRFRPAADAAVSLVCLPHAGGSASFFFPVSRALAPAIDVLAVQYPGRQDRRHEPNIDNLPELADRIVDALTHMVDRPFALFGHSMGAMLAYEIALRLAAAGLPAPTRVFLSGRRAPSRHRDDRVHLMSDGEILAQIRRLNGTDLMALDDPDIRDMILPVVRNDYRAVETYRHDPSRVLDCPVTVLTGDRDPLVTVDEARAWEEHTTGPTDLLVLPGGHFYLVEQSERVLDVIRRRLSASGGSAASPSSATGGRL</sequence>
<comment type="caution">
    <text evidence="4">The sequence shown here is derived from an EMBL/GenBank/DDBJ whole genome shotgun (WGS) entry which is preliminary data.</text>
</comment>
<gene>
    <name evidence="4" type="ORF">IW245_007746</name>
</gene>
<keyword evidence="2" id="KW-0378">Hydrolase</keyword>
<evidence type="ECO:0000256" key="1">
    <source>
        <dbReference type="ARBA" id="ARBA00007169"/>
    </source>
</evidence>
<dbReference type="GO" id="GO:0016787">
    <property type="term" value="F:hydrolase activity"/>
    <property type="evidence" value="ECO:0007669"/>
    <property type="project" value="UniProtKB-KW"/>
</dbReference>
<evidence type="ECO:0000313" key="4">
    <source>
        <dbReference type="EMBL" id="MBG6141552.1"/>
    </source>
</evidence>
<dbReference type="AlphaFoldDB" id="A0A8J7KU78"/>
<dbReference type="Gene3D" id="3.40.50.1820">
    <property type="entry name" value="alpha/beta hydrolase"/>
    <property type="match status" value="1"/>
</dbReference>
<protein>
    <submittedName>
        <fullName evidence="4">Surfactin synthase thioesterase subunit</fullName>
    </submittedName>
</protein>
<dbReference type="EMBL" id="JADOUF010000001">
    <property type="protein sequence ID" value="MBG6141552.1"/>
    <property type="molecule type" value="Genomic_DNA"/>
</dbReference>
<feature type="domain" description="Thioesterase TesA-like" evidence="3">
    <location>
        <begin position="28"/>
        <end position="250"/>
    </location>
</feature>
<dbReference type="SMART" id="SM00824">
    <property type="entry name" value="PKS_TE"/>
    <property type="match status" value="1"/>
</dbReference>
<evidence type="ECO:0000313" key="5">
    <source>
        <dbReference type="Proteomes" id="UP000622552"/>
    </source>
</evidence>
<reference evidence="4" key="1">
    <citation type="submission" date="2020-11" db="EMBL/GenBank/DDBJ databases">
        <title>Sequencing the genomes of 1000 actinobacteria strains.</title>
        <authorList>
            <person name="Klenk H.-P."/>
        </authorList>
    </citation>
    <scope>NUCLEOTIDE SEQUENCE</scope>
    <source>
        <strain evidence="4">DSM 45356</strain>
    </source>
</reference>
<dbReference type="InterPro" id="IPR001031">
    <property type="entry name" value="Thioesterase"/>
</dbReference>
<accession>A0A8J7KU78</accession>
<comment type="similarity">
    <text evidence="1">Belongs to the thioesterase family.</text>
</comment>
<dbReference type="Pfam" id="PF00975">
    <property type="entry name" value="Thioesterase"/>
    <property type="match status" value="1"/>
</dbReference>
<evidence type="ECO:0000256" key="2">
    <source>
        <dbReference type="ARBA" id="ARBA00022801"/>
    </source>
</evidence>
<organism evidence="4 5">
    <name type="scientific">Longispora fulva</name>
    <dbReference type="NCBI Taxonomy" id="619741"/>
    <lineage>
        <taxon>Bacteria</taxon>
        <taxon>Bacillati</taxon>
        <taxon>Actinomycetota</taxon>
        <taxon>Actinomycetes</taxon>
        <taxon>Micromonosporales</taxon>
        <taxon>Micromonosporaceae</taxon>
        <taxon>Longispora</taxon>
    </lineage>
</organism>
<dbReference type="InterPro" id="IPR029058">
    <property type="entry name" value="AB_hydrolase_fold"/>
</dbReference>
<dbReference type="GO" id="GO:0008610">
    <property type="term" value="P:lipid biosynthetic process"/>
    <property type="evidence" value="ECO:0007669"/>
    <property type="project" value="TreeGrafter"/>
</dbReference>
<name>A0A8J7KU78_9ACTN</name>
<dbReference type="InterPro" id="IPR012223">
    <property type="entry name" value="TEII"/>
</dbReference>
<proteinExistence type="inferred from homology"/>
<dbReference type="Proteomes" id="UP000622552">
    <property type="component" value="Unassembled WGS sequence"/>
</dbReference>
<dbReference type="SUPFAM" id="SSF53474">
    <property type="entry name" value="alpha/beta-Hydrolases"/>
    <property type="match status" value="1"/>
</dbReference>
<dbReference type="PANTHER" id="PTHR11487">
    <property type="entry name" value="THIOESTERASE"/>
    <property type="match status" value="1"/>
</dbReference>
<dbReference type="RefSeq" id="WP_197007952.1">
    <property type="nucleotide sequence ID" value="NZ_BONS01000013.1"/>
</dbReference>
<keyword evidence="5" id="KW-1185">Reference proteome</keyword>
<evidence type="ECO:0000259" key="3">
    <source>
        <dbReference type="SMART" id="SM00824"/>
    </source>
</evidence>
<dbReference type="InterPro" id="IPR020802">
    <property type="entry name" value="TesA-like"/>
</dbReference>